<sequence>MKLTKKSKKGFQWVFPELRFAFCKLVQMFLSVGFVETANDEPDKVVCGERWRDGNGSTEQAGQGERFHLSF</sequence>
<organism evidence="2 3">
    <name type="scientific">Gossypium tomentosum</name>
    <name type="common">Hawaiian cotton</name>
    <name type="synonym">Gossypium sandvicense</name>
    <dbReference type="NCBI Taxonomy" id="34277"/>
    <lineage>
        <taxon>Eukaryota</taxon>
        <taxon>Viridiplantae</taxon>
        <taxon>Streptophyta</taxon>
        <taxon>Embryophyta</taxon>
        <taxon>Tracheophyta</taxon>
        <taxon>Spermatophyta</taxon>
        <taxon>Magnoliopsida</taxon>
        <taxon>eudicotyledons</taxon>
        <taxon>Gunneridae</taxon>
        <taxon>Pentapetalae</taxon>
        <taxon>rosids</taxon>
        <taxon>malvids</taxon>
        <taxon>Malvales</taxon>
        <taxon>Malvaceae</taxon>
        <taxon>Malvoideae</taxon>
        <taxon>Gossypium</taxon>
    </lineage>
</organism>
<accession>A0A5D2R0W5</accession>
<evidence type="ECO:0000313" key="3">
    <source>
        <dbReference type="Proteomes" id="UP000322667"/>
    </source>
</evidence>
<evidence type="ECO:0000313" key="2">
    <source>
        <dbReference type="EMBL" id="TYI33134.1"/>
    </source>
</evidence>
<evidence type="ECO:0000256" key="1">
    <source>
        <dbReference type="SAM" id="MobiDB-lite"/>
    </source>
</evidence>
<feature type="region of interest" description="Disordered" evidence="1">
    <location>
        <begin position="49"/>
        <end position="71"/>
    </location>
</feature>
<keyword evidence="3" id="KW-1185">Reference proteome</keyword>
<dbReference type="Proteomes" id="UP000322667">
    <property type="component" value="Chromosome A04"/>
</dbReference>
<dbReference type="AlphaFoldDB" id="A0A5D2R0W5"/>
<protein>
    <submittedName>
        <fullName evidence="2">Uncharacterized protein</fullName>
    </submittedName>
</protein>
<reference evidence="2 3" key="1">
    <citation type="submission" date="2019-07" db="EMBL/GenBank/DDBJ databases">
        <title>WGS assembly of Gossypium tomentosum.</title>
        <authorList>
            <person name="Chen Z.J."/>
            <person name="Sreedasyam A."/>
            <person name="Ando A."/>
            <person name="Song Q."/>
            <person name="De L."/>
            <person name="Hulse-Kemp A."/>
            <person name="Ding M."/>
            <person name="Ye W."/>
            <person name="Kirkbride R."/>
            <person name="Jenkins J."/>
            <person name="Plott C."/>
            <person name="Lovell J."/>
            <person name="Lin Y.-M."/>
            <person name="Vaughn R."/>
            <person name="Liu B."/>
            <person name="Li W."/>
            <person name="Simpson S."/>
            <person name="Scheffler B."/>
            <person name="Saski C."/>
            <person name="Grover C."/>
            <person name="Hu G."/>
            <person name="Conover J."/>
            <person name="Carlson J."/>
            <person name="Shu S."/>
            <person name="Boston L."/>
            <person name="Williams M."/>
            <person name="Peterson D."/>
            <person name="Mcgee K."/>
            <person name="Jones D."/>
            <person name="Wendel J."/>
            <person name="Stelly D."/>
            <person name="Grimwood J."/>
            <person name="Schmutz J."/>
        </authorList>
    </citation>
    <scope>NUCLEOTIDE SEQUENCE [LARGE SCALE GENOMIC DNA]</scope>
    <source>
        <strain evidence="2">7179.01</strain>
    </source>
</reference>
<gene>
    <name evidence="2" type="ORF">ES332_A04G111000v1</name>
</gene>
<proteinExistence type="predicted"/>
<dbReference type="EMBL" id="CM017613">
    <property type="protein sequence ID" value="TYI33134.1"/>
    <property type="molecule type" value="Genomic_DNA"/>
</dbReference>
<name>A0A5D2R0W5_GOSTO</name>